<keyword evidence="2" id="KW-1185">Reference proteome</keyword>
<dbReference type="Gene3D" id="1.10.1200.10">
    <property type="entry name" value="ACP-like"/>
    <property type="match status" value="1"/>
</dbReference>
<name>A0ABX8SBT8_9ACTN</name>
<evidence type="ECO:0000313" key="1">
    <source>
        <dbReference type="EMBL" id="QXQ15253.1"/>
    </source>
</evidence>
<protein>
    <recommendedName>
        <fullName evidence="3">Acyl carrier protein</fullName>
    </recommendedName>
</protein>
<evidence type="ECO:0000313" key="2">
    <source>
        <dbReference type="Proteomes" id="UP000887023"/>
    </source>
</evidence>
<dbReference type="Proteomes" id="UP000887023">
    <property type="component" value="Chromosome"/>
</dbReference>
<dbReference type="RefSeq" id="WP_083530127.1">
    <property type="nucleotide sequence ID" value="NZ_CBCRUZ010000001.1"/>
</dbReference>
<organism evidence="1 2">
    <name type="scientific">Skermania pinensis</name>
    <dbReference type="NCBI Taxonomy" id="39122"/>
    <lineage>
        <taxon>Bacteria</taxon>
        <taxon>Bacillati</taxon>
        <taxon>Actinomycetota</taxon>
        <taxon>Actinomycetes</taxon>
        <taxon>Mycobacteriales</taxon>
        <taxon>Gordoniaceae</taxon>
        <taxon>Skermania</taxon>
    </lineage>
</organism>
<accession>A0ABX8SBT8</accession>
<reference evidence="1" key="1">
    <citation type="submission" date="2021-07" db="EMBL/GenBank/DDBJ databases">
        <title>Candidatus Kaistella beijingensis sp. nov. isolated from a municipal wastewater treatment plant is involved in sludge foaming.</title>
        <authorList>
            <person name="Song Y."/>
            <person name="Liu S.-J."/>
        </authorList>
    </citation>
    <scope>NUCLEOTIDE SEQUENCE</scope>
    <source>
        <strain evidence="1">DSM 43998</strain>
    </source>
</reference>
<dbReference type="SUPFAM" id="SSF47336">
    <property type="entry name" value="ACP-like"/>
    <property type="match status" value="1"/>
</dbReference>
<sequence length="92" mass="10204">MNSEAEILRTVERLVVEVAGDEILFTGPIAMQTTFNGDLELESIEFVALAEKLQNHYGSAVDFVGWISTKELDEIIALTVGDLVEMIASCRW</sequence>
<dbReference type="InterPro" id="IPR036736">
    <property type="entry name" value="ACP-like_sf"/>
</dbReference>
<proteinExistence type="predicted"/>
<dbReference type="EMBL" id="CP079105">
    <property type="protein sequence ID" value="QXQ15253.1"/>
    <property type="molecule type" value="Genomic_DNA"/>
</dbReference>
<evidence type="ECO:0008006" key="3">
    <source>
        <dbReference type="Google" id="ProtNLM"/>
    </source>
</evidence>
<gene>
    <name evidence="1" type="ORF">KV203_08025</name>
</gene>